<dbReference type="InterPro" id="IPR003594">
    <property type="entry name" value="HATPase_dom"/>
</dbReference>
<feature type="transmembrane region" description="Helical" evidence="4">
    <location>
        <begin position="94"/>
        <end position="113"/>
    </location>
</feature>
<evidence type="ECO:0000313" key="7">
    <source>
        <dbReference type="EMBL" id="MDO8105631.1"/>
    </source>
</evidence>
<keyword evidence="4" id="KW-0812">Transmembrane</keyword>
<gene>
    <name evidence="7" type="ORF">Q6348_00275</name>
</gene>
<keyword evidence="1" id="KW-0808">Transferase</keyword>
<comment type="caution">
    <text evidence="7">The sequence shown here is derived from an EMBL/GenBank/DDBJ whole genome shotgun (WGS) entry which is preliminary data.</text>
</comment>
<organism evidence="7 8">
    <name type="scientific">Actinotalea lenta</name>
    <dbReference type="NCBI Taxonomy" id="3064654"/>
    <lineage>
        <taxon>Bacteria</taxon>
        <taxon>Bacillati</taxon>
        <taxon>Actinomycetota</taxon>
        <taxon>Actinomycetes</taxon>
        <taxon>Micrococcales</taxon>
        <taxon>Cellulomonadaceae</taxon>
        <taxon>Actinotalea</taxon>
    </lineage>
</organism>
<dbReference type="PANTHER" id="PTHR24421">
    <property type="entry name" value="NITRATE/NITRITE SENSOR PROTEIN NARX-RELATED"/>
    <property type="match status" value="1"/>
</dbReference>
<proteinExistence type="predicted"/>
<dbReference type="Gene3D" id="3.30.565.10">
    <property type="entry name" value="Histidine kinase-like ATPase, C-terminal domain"/>
    <property type="match status" value="1"/>
</dbReference>
<evidence type="ECO:0000256" key="3">
    <source>
        <dbReference type="ARBA" id="ARBA00023012"/>
    </source>
</evidence>
<dbReference type="SUPFAM" id="SSF55874">
    <property type="entry name" value="ATPase domain of HSP90 chaperone/DNA topoisomerase II/histidine kinase"/>
    <property type="match status" value="1"/>
</dbReference>
<reference evidence="7 8" key="1">
    <citation type="submission" date="2023-07" db="EMBL/GenBank/DDBJ databases">
        <title>Description of novel actinomycetes strains, isolated from tidal flat sediment.</title>
        <authorList>
            <person name="Lu C."/>
        </authorList>
    </citation>
    <scope>NUCLEOTIDE SEQUENCE [LARGE SCALE GENOMIC DNA]</scope>
    <source>
        <strain evidence="7 8">SYSU T00b441</strain>
    </source>
</reference>
<dbReference type="Pfam" id="PF04024">
    <property type="entry name" value="PspC"/>
    <property type="match status" value="1"/>
</dbReference>
<keyword evidence="4" id="KW-0472">Membrane</keyword>
<accession>A0ABT9D4P4</accession>
<dbReference type="InterPro" id="IPR007168">
    <property type="entry name" value="Phageshock_PspC_N"/>
</dbReference>
<dbReference type="InterPro" id="IPR050482">
    <property type="entry name" value="Sensor_HK_TwoCompSys"/>
</dbReference>
<dbReference type="RefSeq" id="WP_304599341.1">
    <property type="nucleotide sequence ID" value="NZ_JAUQYO010000003.1"/>
</dbReference>
<dbReference type="Proteomes" id="UP001232536">
    <property type="component" value="Unassembled WGS sequence"/>
</dbReference>
<feature type="transmembrane region" description="Helical" evidence="4">
    <location>
        <begin position="38"/>
        <end position="59"/>
    </location>
</feature>
<name>A0ABT9D4P4_9CELL</name>
<evidence type="ECO:0000256" key="4">
    <source>
        <dbReference type="SAM" id="Phobius"/>
    </source>
</evidence>
<dbReference type="CDD" id="cd16917">
    <property type="entry name" value="HATPase_UhpB-NarQ-NarX-like"/>
    <property type="match status" value="1"/>
</dbReference>
<evidence type="ECO:0000256" key="1">
    <source>
        <dbReference type="ARBA" id="ARBA00022679"/>
    </source>
</evidence>
<feature type="domain" description="Phage shock protein PspC N-terminal" evidence="6">
    <location>
        <begin position="8"/>
        <end position="63"/>
    </location>
</feature>
<evidence type="ECO:0000259" key="5">
    <source>
        <dbReference type="Pfam" id="PF02518"/>
    </source>
</evidence>
<evidence type="ECO:0000259" key="6">
    <source>
        <dbReference type="Pfam" id="PF04024"/>
    </source>
</evidence>
<keyword evidence="8" id="KW-1185">Reference proteome</keyword>
<dbReference type="PANTHER" id="PTHR24421:SF61">
    <property type="entry name" value="OXYGEN SENSOR HISTIDINE KINASE NREB"/>
    <property type="match status" value="1"/>
</dbReference>
<evidence type="ECO:0000313" key="8">
    <source>
        <dbReference type="Proteomes" id="UP001232536"/>
    </source>
</evidence>
<dbReference type="Pfam" id="PF02518">
    <property type="entry name" value="HATPase_c"/>
    <property type="match status" value="1"/>
</dbReference>
<feature type="domain" description="Histidine kinase/HSP90-like ATPase" evidence="5">
    <location>
        <begin position="317"/>
        <end position="404"/>
    </location>
</feature>
<keyword evidence="2" id="KW-0418">Kinase</keyword>
<protein>
    <submittedName>
        <fullName evidence="7">PspC domain-containing protein</fullName>
    </submittedName>
</protein>
<feature type="transmembrane region" description="Helical" evidence="4">
    <location>
        <begin position="159"/>
        <end position="178"/>
    </location>
</feature>
<keyword evidence="4" id="KW-1133">Transmembrane helix</keyword>
<sequence length="411" mass="43716">METRARLPLRRPERGRVLGGVAAGLAAHLGLPVATVRVALVLLVALGGAGVVLYVFWWVTVPSGDPLAAAEELRPAASVRLAPRLREPGRRLPVAEIALGVLLLTAAGVLVAIRNGVDVGGSWVLPALILLGGTALGWSQLDGVHREPGTWGGGTPVSVLRLLGGTALATSGVFLLVGREAPMEDLVRSGLAALAVLMGAALVLAPWWLRLVRELSDERLARARASERADIAAHLHDSVLQTLALIRSRASDSEEVARLARAQERELRTWLYDDRVTPGTSVAADLRAVVAEVEDQHGVPVEVVVVGDRVPCERTAGLLRATREALTNAVRHGRPPVSVYLEIGPDTVEVFVKDRGDGFDPDAVPEDRFGVRESIVGRMRRLGGSARVRSRSEGTEVALRLPVEAQEGSGR</sequence>
<evidence type="ECO:0000256" key="2">
    <source>
        <dbReference type="ARBA" id="ARBA00022777"/>
    </source>
</evidence>
<keyword evidence="3" id="KW-0902">Two-component regulatory system</keyword>
<dbReference type="InterPro" id="IPR036890">
    <property type="entry name" value="HATPase_C_sf"/>
</dbReference>
<dbReference type="EMBL" id="JAUQYP010000001">
    <property type="protein sequence ID" value="MDO8105631.1"/>
    <property type="molecule type" value="Genomic_DNA"/>
</dbReference>
<feature type="transmembrane region" description="Helical" evidence="4">
    <location>
        <begin position="120"/>
        <end position="139"/>
    </location>
</feature>
<feature type="transmembrane region" description="Helical" evidence="4">
    <location>
        <begin position="190"/>
        <end position="209"/>
    </location>
</feature>